<dbReference type="HOGENOM" id="CLU_748375_0_0_1"/>
<dbReference type="AlphaFoldDB" id="G8BQP9"/>
<reference evidence="1 2" key="1">
    <citation type="journal article" date="2011" name="Proc. Natl. Acad. Sci. U.S.A.">
        <title>Evolutionary erosion of yeast sex chromosomes by mating-type switching accidents.</title>
        <authorList>
            <person name="Gordon J.L."/>
            <person name="Armisen D."/>
            <person name="Proux-Wera E."/>
            <person name="Oheigeartaigh S.S."/>
            <person name="Byrne K.P."/>
            <person name="Wolfe K.H."/>
        </authorList>
    </citation>
    <scope>NUCLEOTIDE SEQUENCE [LARGE SCALE GENOMIC DNA]</scope>
    <source>
        <strain evidence="2">ATCC 24235 / CBS 4417 / NBRC 1672 / NRRL Y-8282 / UCD 70-5</strain>
    </source>
</reference>
<evidence type="ECO:0000313" key="1">
    <source>
        <dbReference type="EMBL" id="CCE62561.1"/>
    </source>
</evidence>
<name>G8BQP9_TETPH</name>
<evidence type="ECO:0000313" key="2">
    <source>
        <dbReference type="Proteomes" id="UP000005666"/>
    </source>
</evidence>
<organism evidence="1 2">
    <name type="scientific">Tetrapisispora phaffii (strain ATCC 24235 / CBS 4417 / NBRC 1672 / NRRL Y-8282 / UCD 70-5)</name>
    <name type="common">Yeast</name>
    <name type="synonym">Fabospora phaffii</name>
    <dbReference type="NCBI Taxonomy" id="1071381"/>
    <lineage>
        <taxon>Eukaryota</taxon>
        <taxon>Fungi</taxon>
        <taxon>Dikarya</taxon>
        <taxon>Ascomycota</taxon>
        <taxon>Saccharomycotina</taxon>
        <taxon>Saccharomycetes</taxon>
        <taxon>Saccharomycetales</taxon>
        <taxon>Saccharomycetaceae</taxon>
        <taxon>Tetrapisispora</taxon>
    </lineage>
</organism>
<keyword evidence="2" id="KW-1185">Reference proteome</keyword>
<dbReference type="KEGG" id="tpf:TPHA_0C04110"/>
<dbReference type="GeneID" id="11533795"/>
<accession>G8BQP9</accession>
<dbReference type="EMBL" id="HE612858">
    <property type="protein sequence ID" value="CCE62561.1"/>
    <property type="molecule type" value="Genomic_DNA"/>
</dbReference>
<protein>
    <submittedName>
        <fullName evidence="1">Uncharacterized protein</fullName>
    </submittedName>
</protein>
<proteinExistence type="predicted"/>
<gene>
    <name evidence="1" type="primary">TPHA0C04110</name>
    <name evidence="1" type="ordered locus">TPHA_0C04110</name>
</gene>
<dbReference type="Proteomes" id="UP000005666">
    <property type="component" value="Chromosome 3"/>
</dbReference>
<sequence length="370" mass="42936">MEFCLLQNFNKNVGKCKFCITVDKNHFNDIDNCECIKYLNNIYSFHCHKTGSNPERTINTFNDLDDHESDDGGNELSYMIFNDIFENNVVYRKPLIFELKSYIHEYLKFMEKSYEKMYKFENYHYSSSIPTPFTKIYETIKHPLTSYQAITILTNITFPLIKTIETTLNLTSTDCTLINSYCYTTIPTTLWSTILSTSLKTETYDKIKCFKFYTTIDDTITSTYTKTFYNYYYDTTTETEVEENTILKYKNQMSTIIETNIEDVYTTVFVGKKTITDFNKIVVYTTETSTDILKNTNTNILTVTKTIGGPVVTKTTTMTSTTTDIDVKKTVTTETTTKIKKKKLVTVSTKWKSRTITQYSTTLTTTTLTI</sequence>
<dbReference type="RefSeq" id="XP_003684995.1">
    <property type="nucleotide sequence ID" value="XM_003684947.1"/>
</dbReference>